<protein>
    <submittedName>
        <fullName evidence="2">Serine/threonine protein phosphatase</fullName>
    </submittedName>
</protein>
<reference evidence="2" key="1">
    <citation type="submission" date="2023-01" db="EMBL/GenBank/DDBJ databases">
        <title>Complete genome sequence of Planctobacterium marinum strain Dej080120_11.</title>
        <authorList>
            <person name="Ueki S."/>
            <person name="Maruyama F."/>
        </authorList>
    </citation>
    <scope>NUCLEOTIDE SEQUENCE</scope>
    <source>
        <strain evidence="2">Dej080120_11</strain>
    </source>
</reference>
<dbReference type="RefSeq" id="WP_338294700.1">
    <property type="nucleotide sequence ID" value="NZ_AP027272.1"/>
</dbReference>
<gene>
    <name evidence="2" type="ORF">MACH26_41580</name>
</gene>
<dbReference type="PANTHER" id="PTHR42850:SF8">
    <property type="entry name" value="SERINE_THREONINE-PROTEIN PHOSPHATASE 2"/>
    <property type="match status" value="1"/>
</dbReference>
<dbReference type="PRINTS" id="PR00114">
    <property type="entry name" value="STPHPHTASE"/>
</dbReference>
<feature type="domain" description="Calcineurin-like phosphoesterase" evidence="1">
    <location>
        <begin position="17"/>
        <end position="209"/>
    </location>
</feature>
<name>A0AA48HTW6_9ALTE</name>
<dbReference type="PANTHER" id="PTHR42850">
    <property type="entry name" value="METALLOPHOSPHOESTERASE"/>
    <property type="match status" value="1"/>
</dbReference>
<dbReference type="Proteomes" id="UP001333710">
    <property type="component" value="Chromosome"/>
</dbReference>
<keyword evidence="3" id="KW-1185">Reference proteome</keyword>
<dbReference type="InterPro" id="IPR050126">
    <property type="entry name" value="Ap4A_hydrolase"/>
</dbReference>
<dbReference type="InterPro" id="IPR004843">
    <property type="entry name" value="Calcineurin-like_PHP"/>
</dbReference>
<organism evidence="2 3">
    <name type="scientific">Planctobacterium marinum</name>
    <dbReference type="NCBI Taxonomy" id="1631968"/>
    <lineage>
        <taxon>Bacteria</taxon>
        <taxon>Pseudomonadati</taxon>
        <taxon>Pseudomonadota</taxon>
        <taxon>Gammaproteobacteria</taxon>
        <taxon>Alteromonadales</taxon>
        <taxon>Alteromonadaceae</taxon>
        <taxon>Planctobacterium</taxon>
    </lineage>
</organism>
<sequence>MTSPLFQKYAVASKHAWIVGDIHGQYELLLQVLKQKGFDPGSGDRLFSVGDLIDRGPDSLKTLQLLNEPWFYAVMGNHEQLLLKGLAAMQGEGSVADILNWQSFNGGDWYQPKSDTALQVAALLEKVRTLPIAIELETESGRVGIVHAAVPDNIWLDINLLSHADSQKYILWNRDNGLKARSFEQGELPSNDGNLHRVEGIDKLVVGHTIMNCGHPVLLGNTLYLDVGAANGVAPAVISASDLLALNRQGRQVS</sequence>
<dbReference type="GO" id="GO:0016791">
    <property type="term" value="F:phosphatase activity"/>
    <property type="evidence" value="ECO:0007669"/>
    <property type="project" value="TreeGrafter"/>
</dbReference>
<dbReference type="InterPro" id="IPR006186">
    <property type="entry name" value="Ser/Thr-sp_prot-phosphatase"/>
</dbReference>
<proteinExistence type="predicted"/>
<evidence type="ECO:0000259" key="1">
    <source>
        <dbReference type="Pfam" id="PF00149"/>
    </source>
</evidence>
<accession>A0AA48HTW6</accession>
<dbReference type="SUPFAM" id="SSF56300">
    <property type="entry name" value="Metallo-dependent phosphatases"/>
    <property type="match status" value="1"/>
</dbReference>
<dbReference type="Gene3D" id="3.60.21.10">
    <property type="match status" value="1"/>
</dbReference>
<evidence type="ECO:0000313" key="2">
    <source>
        <dbReference type="EMBL" id="BDX08637.1"/>
    </source>
</evidence>
<dbReference type="GO" id="GO:0005737">
    <property type="term" value="C:cytoplasm"/>
    <property type="evidence" value="ECO:0007669"/>
    <property type="project" value="TreeGrafter"/>
</dbReference>
<dbReference type="Pfam" id="PF00149">
    <property type="entry name" value="Metallophos"/>
    <property type="match status" value="1"/>
</dbReference>
<dbReference type="EMBL" id="AP027272">
    <property type="protein sequence ID" value="BDX08637.1"/>
    <property type="molecule type" value="Genomic_DNA"/>
</dbReference>
<dbReference type="InterPro" id="IPR029052">
    <property type="entry name" value="Metallo-depent_PP-like"/>
</dbReference>
<evidence type="ECO:0000313" key="3">
    <source>
        <dbReference type="Proteomes" id="UP001333710"/>
    </source>
</evidence>
<dbReference type="AlphaFoldDB" id="A0AA48HTW6"/>
<dbReference type="GO" id="GO:0008803">
    <property type="term" value="F:bis(5'-nucleosyl)-tetraphosphatase (symmetrical) activity"/>
    <property type="evidence" value="ECO:0007669"/>
    <property type="project" value="TreeGrafter"/>
</dbReference>
<dbReference type="GO" id="GO:0110154">
    <property type="term" value="P:RNA decapping"/>
    <property type="evidence" value="ECO:0007669"/>
    <property type="project" value="TreeGrafter"/>
</dbReference>
<dbReference type="KEGG" id="pmaw:MACH26_41580"/>